<dbReference type="Pfam" id="PF00076">
    <property type="entry name" value="RRM_1"/>
    <property type="match status" value="1"/>
</dbReference>
<protein>
    <recommendedName>
        <fullName evidence="2">RRM domain-containing protein</fullName>
    </recommendedName>
</protein>
<dbReference type="AlphaFoldDB" id="A0AAD9TR26"/>
<dbReference type="PROSITE" id="PS50102">
    <property type="entry name" value="RRM"/>
    <property type="match status" value="1"/>
</dbReference>
<dbReference type="PANTHER" id="PTHR47481:SF22">
    <property type="entry name" value="RETROTRANSPOSON GAG DOMAIN-CONTAINING PROTEIN"/>
    <property type="match status" value="1"/>
</dbReference>
<keyword evidence="4" id="KW-1185">Reference proteome</keyword>
<dbReference type="InterPro" id="IPR000504">
    <property type="entry name" value="RRM_dom"/>
</dbReference>
<dbReference type="CDD" id="cd00590">
    <property type="entry name" value="RRM_SF"/>
    <property type="match status" value="1"/>
</dbReference>
<feature type="domain" description="RRM" evidence="2">
    <location>
        <begin position="72"/>
        <end position="158"/>
    </location>
</feature>
<dbReference type="SUPFAM" id="SSF54928">
    <property type="entry name" value="RNA-binding domain, RBD"/>
    <property type="match status" value="1"/>
</dbReference>
<evidence type="ECO:0000259" key="2">
    <source>
        <dbReference type="PROSITE" id="PS50102"/>
    </source>
</evidence>
<evidence type="ECO:0000313" key="3">
    <source>
        <dbReference type="EMBL" id="KAK2640223.1"/>
    </source>
</evidence>
<comment type="caution">
    <text evidence="3">The sequence shown here is derived from an EMBL/GenBank/DDBJ whole genome shotgun (WGS) entry which is preliminary data.</text>
</comment>
<dbReference type="EMBL" id="JANJYI010000008">
    <property type="protein sequence ID" value="KAK2640223.1"/>
    <property type="molecule type" value="Genomic_DNA"/>
</dbReference>
<name>A0AAD9TR26_9ROSI</name>
<sequence length="552" mass="62480">MINLSSQQSLAKVLQLKHQLQNTKKGDSSISDFVLKIKTIGDSLKVAGQNVSDNDLLLSVLHGVGHEYDSVVTVVTSQWSSTSFQEVDQAFLWSLFKVFGRVRDIYLSAATERRKIGYAFVRFGTIEKARRVADKTNDKEGAIENIDAETVELVVTESLVSEVDKGTRLRKRLDSTRLLLLVSPAKKLDAEVAEVVEKVVGSGINPKGCKKEKSRGVIRKQSNDDRGQIGVQIEGFRQFGGAWLTRGVGVDSEGASNGLITLWKEDRFLVKACISSRSCIILVGELAKILFSILWVIGGDFNTVLFQSERVDVGLNLGDMESFRRFILQDQTGLFRSLSDHNPNLLSDLKMDWGPIPFRFYNNWLEEKALMKEALMGWVNCKENGSNGVVLRSKLKASKIGIKNWLVMHKESEVNSKALESQLGLKDSQAVHHGCTDQSRFQKRSLIEELWKALHMEEQLWRQKSRVDWLKESNRNTSFFHFMANGRRKSNFIGEIFHDGALCSDNVSIRKSVYRSFSNHFKVGNWVRPTMRGECSKGFQRKKRIRLRCPLV</sequence>
<reference evidence="3" key="1">
    <citation type="journal article" date="2023" name="Plant J.">
        <title>Genome sequences and population genomics provide insights into the demographic history, inbreeding, and mutation load of two 'living fossil' tree species of Dipteronia.</title>
        <authorList>
            <person name="Feng Y."/>
            <person name="Comes H.P."/>
            <person name="Chen J."/>
            <person name="Zhu S."/>
            <person name="Lu R."/>
            <person name="Zhang X."/>
            <person name="Li P."/>
            <person name="Qiu J."/>
            <person name="Olsen K.M."/>
            <person name="Qiu Y."/>
        </authorList>
    </citation>
    <scope>NUCLEOTIDE SEQUENCE</scope>
    <source>
        <strain evidence="3">KIB01</strain>
    </source>
</reference>
<dbReference type="InterPro" id="IPR012677">
    <property type="entry name" value="Nucleotide-bd_a/b_plait_sf"/>
</dbReference>
<dbReference type="Gene3D" id="3.30.70.330">
    <property type="match status" value="1"/>
</dbReference>
<accession>A0AAD9TR26</accession>
<gene>
    <name evidence="3" type="ORF">Ddye_028018</name>
</gene>
<proteinExistence type="predicted"/>
<evidence type="ECO:0000313" key="4">
    <source>
        <dbReference type="Proteomes" id="UP001280121"/>
    </source>
</evidence>
<keyword evidence="1" id="KW-0694">RNA-binding</keyword>
<evidence type="ECO:0000256" key="1">
    <source>
        <dbReference type="PROSITE-ProRule" id="PRU00176"/>
    </source>
</evidence>
<dbReference type="PANTHER" id="PTHR47481">
    <property type="match status" value="1"/>
</dbReference>
<dbReference type="InterPro" id="IPR035979">
    <property type="entry name" value="RBD_domain_sf"/>
</dbReference>
<organism evidence="3 4">
    <name type="scientific">Dipteronia dyeriana</name>
    <dbReference type="NCBI Taxonomy" id="168575"/>
    <lineage>
        <taxon>Eukaryota</taxon>
        <taxon>Viridiplantae</taxon>
        <taxon>Streptophyta</taxon>
        <taxon>Embryophyta</taxon>
        <taxon>Tracheophyta</taxon>
        <taxon>Spermatophyta</taxon>
        <taxon>Magnoliopsida</taxon>
        <taxon>eudicotyledons</taxon>
        <taxon>Gunneridae</taxon>
        <taxon>Pentapetalae</taxon>
        <taxon>rosids</taxon>
        <taxon>malvids</taxon>
        <taxon>Sapindales</taxon>
        <taxon>Sapindaceae</taxon>
        <taxon>Hippocastanoideae</taxon>
        <taxon>Acereae</taxon>
        <taxon>Dipteronia</taxon>
    </lineage>
</organism>
<dbReference type="Proteomes" id="UP001280121">
    <property type="component" value="Unassembled WGS sequence"/>
</dbReference>
<dbReference type="GO" id="GO:0003723">
    <property type="term" value="F:RNA binding"/>
    <property type="evidence" value="ECO:0007669"/>
    <property type="project" value="UniProtKB-UniRule"/>
</dbReference>